<protein>
    <submittedName>
        <fullName evidence="2">Uncharacterized protein</fullName>
    </submittedName>
</protein>
<keyword evidence="1" id="KW-1133">Transmembrane helix</keyword>
<sequence length="175" mass="20242">MSDSKKKFDAFRLRLNDSDSREKSVDDALKILESTYFTSDDAQAELEKSRKNPDKHFKNISKKIEAQKSKGQDREEVLDEVLFLLENARLNSDDAQRVKRKRRTFHAWLLIILGIVFIGAAATMIVFDPPLWLKGPTLYYFNPYDGITQSDVIAVLMIGLGTFFMLLAFRELRFK</sequence>
<reference evidence="2 3" key="1">
    <citation type="submission" date="2018-03" db="EMBL/GenBank/DDBJ databases">
        <title>Phenotypic and genomic properties of Cyclonatronum proteinivorum gen. nov., sp. nov., a haloalkaliphilic bacteroidete from soda lakes possessing Na+-translocating rhodopsin.</title>
        <authorList>
            <person name="Toshchakov S.V."/>
            <person name="Korzhenkov A."/>
            <person name="Samarov N.I."/>
            <person name="Kublanov I.V."/>
            <person name="Muntyan M.S."/>
            <person name="Sorokin D.Y."/>
        </authorList>
    </citation>
    <scope>NUCLEOTIDE SEQUENCE [LARGE SCALE GENOMIC DNA]</scope>
    <source>
        <strain evidence="2 3">Omega</strain>
    </source>
</reference>
<gene>
    <name evidence="2" type="ORF">CYPRO_1046</name>
</gene>
<dbReference type="EMBL" id="CP027806">
    <property type="protein sequence ID" value="AXJ00316.1"/>
    <property type="molecule type" value="Genomic_DNA"/>
</dbReference>
<dbReference type="OrthoDB" id="663655at2"/>
<evidence type="ECO:0000313" key="3">
    <source>
        <dbReference type="Proteomes" id="UP000254808"/>
    </source>
</evidence>
<name>A0A345UIL4_9BACT</name>
<evidence type="ECO:0000256" key="1">
    <source>
        <dbReference type="SAM" id="Phobius"/>
    </source>
</evidence>
<keyword evidence="1" id="KW-0812">Transmembrane</keyword>
<organism evidence="2 3">
    <name type="scientific">Cyclonatronum proteinivorum</name>
    <dbReference type="NCBI Taxonomy" id="1457365"/>
    <lineage>
        <taxon>Bacteria</taxon>
        <taxon>Pseudomonadati</taxon>
        <taxon>Balneolota</taxon>
        <taxon>Balneolia</taxon>
        <taxon>Balneolales</taxon>
        <taxon>Cyclonatronaceae</taxon>
        <taxon>Cyclonatronum</taxon>
    </lineage>
</organism>
<dbReference type="KEGG" id="cprv:CYPRO_1046"/>
<dbReference type="Proteomes" id="UP000254808">
    <property type="component" value="Chromosome"/>
</dbReference>
<feature type="transmembrane region" description="Helical" evidence="1">
    <location>
        <begin position="147"/>
        <end position="169"/>
    </location>
</feature>
<keyword evidence="1" id="KW-0472">Membrane</keyword>
<feature type="transmembrane region" description="Helical" evidence="1">
    <location>
        <begin position="107"/>
        <end position="127"/>
    </location>
</feature>
<accession>A0A345UIL4</accession>
<dbReference type="RefSeq" id="WP_114983597.1">
    <property type="nucleotide sequence ID" value="NZ_CP027806.1"/>
</dbReference>
<dbReference type="AlphaFoldDB" id="A0A345UIL4"/>
<keyword evidence="3" id="KW-1185">Reference proteome</keyword>
<evidence type="ECO:0000313" key="2">
    <source>
        <dbReference type="EMBL" id="AXJ00316.1"/>
    </source>
</evidence>
<proteinExistence type="predicted"/>